<protein>
    <recommendedName>
        <fullName evidence="10">Diphthamide biosynthesis protein 2</fullName>
    </recommendedName>
</protein>
<reference evidence="8 9" key="1">
    <citation type="submission" date="2020-10" db="EMBL/GenBank/DDBJ databases">
        <title>The Coptis chinensis genome and diversification of protoberbering-type alkaloids.</title>
        <authorList>
            <person name="Wang B."/>
            <person name="Shu S."/>
            <person name="Song C."/>
            <person name="Liu Y."/>
        </authorList>
    </citation>
    <scope>NUCLEOTIDE SEQUENCE [LARGE SCALE GENOMIC DNA]</scope>
    <source>
        <strain evidence="8">HL-2020</strain>
        <tissue evidence="8">Leaf</tissue>
    </source>
</reference>
<keyword evidence="7" id="KW-1133">Transmembrane helix</keyword>
<dbReference type="GO" id="GO:0017183">
    <property type="term" value="P:protein histidyl modification to diphthamide"/>
    <property type="evidence" value="ECO:0007669"/>
    <property type="project" value="InterPro"/>
</dbReference>
<evidence type="ECO:0000313" key="9">
    <source>
        <dbReference type="Proteomes" id="UP000631114"/>
    </source>
</evidence>
<dbReference type="GO" id="GO:0090560">
    <property type="term" value="F:2-(3-amino-3-carboxypropyl)histidine synthase activity"/>
    <property type="evidence" value="ECO:0007669"/>
    <property type="project" value="InterPro"/>
</dbReference>
<keyword evidence="7" id="KW-0812">Transmembrane</keyword>
<sequence length="319" mass="35989">MEEYLIFWIGCDNAAFTNVVLTFNGSEIVRCDPVMNHLVKDMSQQKKILMRRYYLVEKAKDSNIIGILVGTLGVGMFPSKLLLFLASSGYRRMIHQMKELITRAGKKAYTLVMGKPNPAKLANFPEVNYIYDIFIYVSCAQTALFDSKKFLAPVITPFEATLAFNRSFQIYFGGACRLRIYRIYLVCKSSATERGAGEWDHVLEFQDLIGSFTLEVNGSSEARFSFFKGGYVEDVELQANGVDEEERATTLAEVTQKALQVRDKYSNSIDRGIAESGVEFFSARSYQGLDMQNEDPLPRSFVVGRTGKASGYYEDETSK</sequence>
<evidence type="ECO:0000256" key="7">
    <source>
        <dbReference type="SAM" id="Phobius"/>
    </source>
</evidence>
<keyword evidence="7" id="KW-0472">Membrane</keyword>
<dbReference type="GO" id="GO:0046872">
    <property type="term" value="F:metal ion binding"/>
    <property type="evidence" value="ECO:0007669"/>
    <property type="project" value="UniProtKB-KW"/>
</dbReference>
<evidence type="ECO:0000313" key="8">
    <source>
        <dbReference type="EMBL" id="KAF9619918.1"/>
    </source>
</evidence>
<accession>A0A835IQR1</accession>
<dbReference type="AlphaFoldDB" id="A0A835IQR1"/>
<dbReference type="NCBIfam" id="TIGR00322">
    <property type="entry name" value="diphth2_R"/>
    <property type="match status" value="1"/>
</dbReference>
<evidence type="ECO:0000256" key="6">
    <source>
        <dbReference type="ARBA" id="ARBA00023014"/>
    </source>
</evidence>
<keyword evidence="6" id="KW-0411">Iron-sulfur</keyword>
<comment type="caution">
    <text evidence="8">The sequence shown here is derived from an EMBL/GenBank/DDBJ whole genome shotgun (WGS) entry which is preliminary data.</text>
</comment>
<proteinExistence type="inferred from homology"/>
<feature type="transmembrane region" description="Helical" evidence="7">
    <location>
        <begin position="64"/>
        <end position="86"/>
    </location>
</feature>
<evidence type="ECO:0000256" key="1">
    <source>
        <dbReference type="ARBA" id="ARBA00001966"/>
    </source>
</evidence>
<dbReference type="Pfam" id="PF01866">
    <property type="entry name" value="Diphthamide_syn"/>
    <property type="match status" value="1"/>
</dbReference>
<dbReference type="GO" id="GO:0051536">
    <property type="term" value="F:iron-sulfur cluster binding"/>
    <property type="evidence" value="ECO:0007669"/>
    <property type="project" value="UniProtKB-KW"/>
</dbReference>
<dbReference type="Gene3D" id="3.40.50.11860">
    <property type="entry name" value="Diphthamide synthesis DPH1/DPH2 domain 3"/>
    <property type="match status" value="1"/>
</dbReference>
<dbReference type="OrthoDB" id="449241at2759"/>
<keyword evidence="9" id="KW-1185">Reference proteome</keyword>
<evidence type="ECO:0000256" key="5">
    <source>
        <dbReference type="ARBA" id="ARBA00023004"/>
    </source>
</evidence>
<evidence type="ECO:0000256" key="4">
    <source>
        <dbReference type="ARBA" id="ARBA00022723"/>
    </source>
</evidence>
<keyword evidence="4" id="KW-0479">Metal-binding</keyword>
<dbReference type="InterPro" id="IPR016435">
    <property type="entry name" value="DPH1/DPH2"/>
</dbReference>
<name>A0A835IQR1_9MAGN</name>
<dbReference type="EMBL" id="JADFTS010000002">
    <property type="protein sequence ID" value="KAF9619918.1"/>
    <property type="molecule type" value="Genomic_DNA"/>
</dbReference>
<organism evidence="8 9">
    <name type="scientific">Coptis chinensis</name>
    <dbReference type="NCBI Taxonomy" id="261450"/>
    <lineage>
        <taxon>Eukaryota</taxon>
        <taxon>Viridiplantae</taxon>
        <taxon>Streptophyta</taxon>
        <taxon>Embryophyta</taxon>
        <taxon>Tracheophyta</taxon>
        <taxon>Spermatophyta</taxon>
        <taxon>Magnoliopsida</taxon>
        <taxon>Ranunculales</taxon>
        <taxon>Ranunculaceae</taxon>
        <taxon>Coptidoideae</taxon>
        <taxon>Coptis</taxon>
    </lineage>
</organism>
<dbReference type="SFLD" id="SFLDS00032">
    <property type="entry name" value="Radical_SAM_3-amino-3-carboxyp"/>
    <property type="match status" value="1"/>
</dbReference>
<gene>
    <name evidence="8" type="ORF">IFM89_010229</name>
</gene>
<dbReference type="Proteomes" id="UP000631114">
    <property type="component" value="Unassembled WGS sequence"/>
</dbReference>
<dbReference type="FunFam" id="3.40.50.11860:FF:000001">
    <property type="entry name" value="2-(3-amino-3-carboxypropyl)histidine synthase subunit 2"/>
    <property type="match status" value="1"/>
</dbReference>
<dbReference type="InterPro" id="IPR042265">
    <property type="entry name" value="DPH1/DPH2_3"/>
</dbReference>
<evidence type="ECO:0008006" key="10">
    <source>
        <dbReference type="Google" id="ProtNLM"/>
    </source>
</evidence>
<comment type="pathway">
    <text evidence="2">Protein modification; peptidyl-diphthamide biosynthesis.</text>
</comment>
<evidence type="ECO:0000256" key="3">
    <source>
        <dbReference type="ARBA" id="ARBA00006179"/>
    </source>
</evidence>
<dbReference type="PANTHER" id="PTHR10762:SF2">
    <property type="entry name" value="2-(3-AMINO-3-CARBOXYPROPYL)HISTIDINE SYNTHASE SUBUNIT 2"/>
    <property type="match status" value="1"/>
</dbReference>
<dbReference type="PANTHER" id="PTHR10762">
    <property type="entry name" value="DIPHTHAMIDE BIOSYNTHESIS PROTEIN"/>
    <property type="match status" value="1"/>
</dbReference>
<evidence type="ECO:0000256" key="2">
    <source>
        <dbReference type="ARBA" id="ARBA00005156"/>
    </source>
</evidence>
<comment type="cofactor">
    <cofactor evidence="1">
        <name>[4Fe-4S] cluster</name>
        <dbReference type="ChEBI" id="CHEBI:49883"/>
    </cofactor>
</comment>
<comment type="similarity">
    <text evidence="3">Belongs to the DPH1/DPH2 family. DPH2 subfamily.</text>
</comment>
<keyword evidence="5" id="KW-0408">Iron</keyword>